<keyword evidence="2" id="KW-1185">Reference proteome</keyword>
<organism evidence="1 2">
    <name type="scientific">Solanum tuberosum</name>
    <name type="common">Potato</name>
    <dbReference type="NCBI Taxonomy" id="4113"/>
    <lineage>
        <taxon>Eukaryota</taxon>
        <taxon>Viridiplantae</taxon>
        <taxon>Streptophyta</taxon>
        <taxon>Embryophyta</taxon>
        <taxon>Tracheophyta</taxon>
        <taxon>Spermatophyta</taxon>
        <taxon>Magnoliopsida</taxon>
        <taxon>eudicotyledons</taxon>
        <taxon>Gunneridae</taxon>
        <taxon>Pentapetalae</taxon>
        <taxon>asterids</taxon>
        <taxon>lamiids</taxon>
        <taxon>Solanales</taxon>
        <taxon>Solanaceae</taxon>
        <taxon>Solanoideae</taxon>
        <taxon>Solaneae</taxon>
        <taxon>Solanum</taxon>
    </lineage>
</organism>
<protein>
    <submittedName>
        <fullName evidence="1">Uncharacterized protein</fullName>
    </submittedName>
</protein>
<dbReference type="Proteomes" id="UP000826656">
    <property type="component" value="Unassembled WGS sequence"/>
</dbReference>
<reference evidence="1 2" key="1">
    <citation type="journal article" date="2021" name="bioRxiv">
        <title>Chromosome-scale and haplotype-resolved genome assembly of a tetraploid potato cultivar.</title>
        <authorList>
            <person name="Sun H."/>
            <person name="Jiao W.-B."/>
            <person name="Krause K."/>
            <person name="Campoy J.A."/>
            <person name="Goel M."/>
            <person name="Folz-Donahue K."/>
            <person name="Kukat C."/>
            <person name="Huettel B."/>
            <person name="Schneeberger K."/>
        </authorList>
    </citation>
    <scope>NUCLEOTIDE SEQUENCE [LARGE SCALE GENOMIC DNA]</scope>
    <source>
        <strain evidence="1">SolTubOtavaFocal</strain>
        <tissue evidence="1">Leaves</tissue>
    </source>
</reference>
<proteinExistence type="predicted"/>
<gene>
    <name evidence="1" type="ORF">KY290_025133</name>
</gene>
<evidence type="ECO:0000313" key="1">
    <source>
        <dbReference type="EMBL" id="KAH0754863.1"/>
    </source>
</evidence>
<comment type="caution">
    <text evidence="1">The sequence shown here is derived from an EMBL/GenBank/DDBJ whole genome shotgun (WGS) entry which is preliminary data.</text>
</comment>
<dbReference type="EMBL" id="JAIVGD010000018">
    <property type="protein sequence ID" value="KAH0754863.1"/>
    <property type="molecule type" value="Genomic_DNA"/>
</dbReference>
<name>A0ABQ7UST2_SOLTU</name>
<accession>A0ABQ7UST2</accession>
<sequence length="100" mass="10684">MDFTAFILKGKRKPRTSTSLMTTKKIFPNSGPPFVKIIDQGLASLSSAQPIQGAARFLSATSGLCSGRHSYVLLLAPLLKNPKVTFGCCRDALVTKVTAV</sequence>
<evidence type="ECO:0000313" key="2">
    <source>
        <dbReference type="Proteomes" id="UP000826656"/>
    </source>
</evidence>